<reference evidence="1" key="1">
    <citation type="submission" date="2019-03" db="EMBL/GenBank/DDBJ databases">
        <title>WGS assembly of Setaria viridis.</title>
        <authorList>
            <person name="Huang P."/>
            <person name="Jenkins J."/>
            <person name="Grimwood J."/>
            <person name="Barry K."/>
            <person name="Healey A."/>
            <person name="Mamidi S."/>
            <person name="Sreedasyam A."/>
            <person name="Shu S."/>
            <person name="Feldman M."/>
            <person name="Wu J."/>
            <person name="Yu Y."/>
            <person name="Chen C."/>
            <person name="Johnson J."/>
            <person name="Rokhsar D."/>
            <person name="Baxter I."/>
            <person name="Schmutz J."/>
            <person name="Brutnell T."/>
            <person name="Kellogg E."/>
        </authorList>
    </citation>
    <scope>NUCLEOTIDE SEQUENCE [LARGE SCALE GENOMIC DNA]</scope>
</reference>
<evidence type="ECO:0000313" key="2">
    <source>
        <dbReference type="Proteomes" id="UP000298652"/>
    </source>
</evidence>
<organism evidence="1 2">
    <name type="scientific">Setaria viridis</name>
    <name type="common">Green bristlegrass</name>
    <name type="synonym">Setaria italica subsp. viridis</name>
    <dbReference type="NCBI Taxonomy" id="4556"/>
    <lineage>
        <taxon>Eukaryota</taxon>
        <taxon>Viridiplantae</taxon>
        <taxon>Streptophyta</taxon>
        <taxon>Embryophyta</taxon>
        <taxon>Tracheophyta</taxon>
        <taxon>Spermatophyta</taxon>
        <taxon>Magnoliopsida</taxon>
        <taxon>Liliopsida</taxon>
        <taxon>Poales</taxon>
        <taxon>Poaceae</taxon>
        <taxon>PACMAD clade</taxon>
        <taxon>Panicoideae</taxon>
        <taxon>Panicodae</taxon>
        <taxon>Paniceae</taxon>
        <taxon>Cenchrinae</taxon>
        <taxon>Setaria</taxon>
    </lineage>
</organism>
<keyword evidence="2" id="KW-1185">Reference proteome</keyword>
<protein>
    <recommendedName>
        <fullName evidence="3">Ricin B lectin domain-containing protein</fullName>
    </recommendedName>
</protein>
<name>A0A4U6TGF0_SETVI</name>
<evidence type="ECO:0000313" key="1">
    <source>
        <dbReference type="EMBL" id="TKV96346.1"/>
    </source>
</evidence>
<dbReference type="Gene3D" id="2.80.10.50">
    <property type="match status" value="2"/>
</dbReference>
<dbReference type="PANTHER" id="PTHR31257">
    <property type="entry name" value="RICIN B-LIKE LECTIN EULS3"/>
    <property type="match status" value="1"/>
</dbReference>
<dbReference type="CDD" id="cd23431">
    <property type="entry name" value="beta-trefoil_Ricin_AtEULS3-like"/>
    <property type="match status" value="2"/>
</dbReference>
<dbReference type="EMBL" id="CM016560">
    <property type="protein sequence ID" value="TKV96346.1"/>
    <property type="molecule type" value="Genomic_DNA"/>
</dbReference>
<dbReference type="Proteomes" id="UP000298652">
    <property type="component" value="Chromosome 9"/>
</dbReference>
<sequence length="322" mass="35232">MASTFMIRCRASDDLSLAIVDGEAVLTKADARDDRQLWLKDMRYGAGLTDEAGSPAFALVNKATGEALKHSFGHSCPVRAIKFYPAGYVDESVLWAESEEHLGDGFRRIHMINNMDYIFDAEQAIPDYGGARDGTRLILFRWNGGQNQQWRIAPRSAPAAPGPELPPPDHARPVQILCRSGQGLSLTVRDGAAVLARADREDQRQCWVQSFRNTGHVTDDEGHRAFALVNRATGKALGHCRGDELVYLVGHKPDSVGVALLWTQSDDVGEEYHNIRTVSDVGLVLDAASGVPEAGGAHDGTAIIVFPRHGGCNQKWKMLPFY</sequence>
<dbReference type="OMA" id="RRIHMIN"/>
<proteinExistence type="predicted"/>
<dbReference type="SUPFAM" id="SSF50370">
    <property type="entry name" value="Ricin B-like lectins"/>
    <property type="match status" value="2"/>
</dbReference>
<dbReference type="InterPro" id="IPR040249">
    <property type="entry name" value="Ricin_B-like_lectin_EULS3-like"/>
</dbReference>
<gene>
    <name evidence="1" type="ORF">SEVIR_9G422500v2</name>
</gene>
<accession>A0A4U6TGF0</accession>
<dbReference type="PANTHER" id="PTHR31257:SF13">
    <property type="entry name" value="OS03G0325900 PROTEIN"/>
    <property type="match status" value="1"/>
</dbReference>
<dbReference type="AlphaFoldDB" id="A0A4U6TGF0"/>
<evidence type="ECO:0008006" key="3">
    <source>
        <dbReference type="Google" id="ProtNLM"/>
    </source>
</evidence>
<dbReference type="InterPro" id="IPR035992">
    <property type="entry name" value="Ricin_B-like_lectins"/>
</dbReference>
<dbReference type="Gramene" id="TKV96346">
    <property type="protein sequence ID" value="TKV96346"/>
    <property type="gene ID" value="SEVIR_9G422500v2"/>
</dbReference>